<gene>
    <name evidence="2" type="ORF">AAF712_015111</name>
</gene>
<dbReference type="Proteomes" id="UP001437256">
    <property type="component" value="Unassembled WGS sequence"/>
</dbReference>
<feature type="compositionally biased region" description="Basic and acidic residues" evidence="1">
    <location>
        <begin position="123"/>
        <end position="133"/>
    </location>
</feature>
<keyword evidence="3" id="KW-1185">Reference proteome</keyword>
<evidence type="ECO:0000313" key="3">
    <source>
        <dbReference type="Proteomes" id="UP001437256"/>
    </source>
</evidence>
<feature type="region of interest" description="Disordered" evidence="1">
    <location>
        <begin position="55"/>
        <end position="163"/>
    </location>
</feature>
<evidence type="ECO:0000313" key="2">
    <source>
        <dbReference type="EMBL" id="KAL0058215.1"/>
    </source>
</evidence>
<reference evidence="2 3" key="1">
    <citation type="submission" date="2024-05" db="EMBL/GenBank/DDBJ databases">
        <title>A draft genome resource for the thread blight pathogen Marasmius tenuissimus strain MS-2.</title>
        <authorList>
            <person name="Yulfo-Soto G.E."/>
            <person name="Baruah I.K."/>
            <person name="Amoako-Attah I."/>
            <person name="Bukari Y."/>
            <person name="Meinhardt L.W."/>
            <person name="Bailey B.A."/>
            <person name="Cohen S.P."/>
        </authorList>
    </citation>
    <scope>NUCLEOTIDE SEQUENCE [LARGE SCALE GENOMIC DNA]</scope>
    <source>
        <strain evidence="2 3">MS-2</strain>
    </source>
</reference>
<name>A0ABR2Z956_9AGAR</name>
<comment type="caution">
    <text evidence="2">The sequence shown here is derived from an EMBL/GenBank/DDBJ whole genome shotgun (WGS) entry which is preliminary data.</text>
</comment>
<proteinExistence type="predicted"/>
<evidence type="ECO:0000256" key="1">
    <source>
        <dbReference type="SAM" id="MobiDB-lite"/>
    </source>
</evidence>
<dbReference type="EMBL" id="JBBXMP010000347">
    <property type="protein sequence ID" value="KAL0058215.1"/>
    <property type="molecule type" value="Genomic_DNA"/>
</dbReference>
<accession>A0ABR2Z956</accession>
<organism evidence="2 3">
    <name type="scientific">Marasmius tenuissimus</name>
    <dbReference type="NCBI Taxonomy" id="585030"/>
    <lineage>
        <taxon>Eukaryota</taxon>
        <taxon>Fungi</taxon>
        <taxon>Dikarya</taxon>
        <taxon>Basidiomycota</taxon>
        <taxon>Agaricomycotina</taxon>
        <taxon>Agaricomycetes</taxon>
        <taxon>Agaricomycetidae</taxon>
        <taxon>Agaricales</taxon>
        <taxon>Marasmiineae</taxon>
        <taxon>Marasmiaceae</taxon>
        <taxon>Marasmius</taxon>
    </lineage>
</organism>
<feature type="compositionally biased region" description="Basic residues" evidence="1">
    <location>
        <begin position="65"/>
        <end position="79"/>
    </location>
</feature>
<protein>
    <submittedName>
        <fullName evidence="2">Uncharacterized protein</fullName>
    </submittedName>
</protein>
<feature type="non-terminal residue" evidence="2">
    <location>
        <position position="1"/>
    </location>
</feature>
<sequence length="182" mass="21426">PPDPYSFKQQLLLKLPESMVDDMTDIPYVTAEVSSVNDIMQAALACERSFNAKKYYQRLKEENKRARKRRSRSRSRERKKNKERERRRSPSPKRLQKVDGHRYQVKGHNPKDTGRANGYQRFSRRDSERKPFNRDGNFSGNKKYESPKPKMFNMVDTKGKPLLNSKGKARLFHMTEVSEDEG</sequence>